<dbReference type="InterPro" id="IPR002048">
    <property type="entry name" value="EF_hand_dom"/>
</dbReference>
<reference evidence="2" key="1">
    <citation type="submission" date="2016-10" db="EMBL/GenBank/DDBJ databases">
        <authorList>
            <person name="de Groot N.N."/>
        </authorList>
    </citation>
    <scope>NUCLEOTIDE SEQUENCE</scope>
</reference>
<dbReference type="GO" id="GO:0005509">
    <property type="term" value="F:calcium ion binding"/>
    <property type="evidence" value="ECO:0007669"/>
    <property type="project" value="InterPro"/>
</dbReference>
<gene>
    <name evidence="2" type="ORF">MNB_SV-13-556</name>
</gene>
<name>A0A1W1CZ16_9ZZZZ</name>
<sequence length="60" mass="6826">MAKLDKKELDKLWKKFQSNKSGLTVDEYKSIADSAQTLYRSGDMTAEEAQKMMTAVSKYS</sequence>
<dbReference type="EMBL" id="FPHM01000190">
    <property type="protein sequence ID" value="SFV71019.1"/>
    <property type="molecule type" value="Genomic_DNA"/>
</dbReference>
<dbReference type="AlphaFoldDB" id="A0A1W1CZ16"/>
<protein>
    <recommendedName>
        <fullName evidence="1">EF-hand domain-containing protein</fullName>
    </recommendedName>
</protein>
<proteinExistence type="predicted"/>
<feature type="domain" description="EF-hand" evidence="1">
    <location>
        <begin position="4"/>
        <end position="38"/>
    </location>
</feature>
<accession>A0A1W1CZ16</accession>
<dbReference type="PROSITE" id="PS50222">
    <property type="entry name" value="EF_HAND_2"/>
    <property type="match status" value="1"/>
</dbReference>
<evidence type="ECO:0000259" key="1">
    <source>
        <dbReference type="PROSITE" id="PS50222"/>
    </source>
</evidence>
<evidence type="ECO:0000313" key="2">
    <source>
        <dbReference type="EMBL" id="SFV71019.1"/>
    </source>
</evidence>
<organism evidence="2">
    <name type="scientific">hydrothermal vent metagenome</name>
    <dbReference type="NCBI Taxonomy" id="652676"/>
    <lineage>
        <taxon>unclassified sequences</taxon>
        <taxon>metagenomes</taxon>
        <taxon>ecological metagenomes</taxon>
    </lineage>
</organism>